<dbReference type="GO" id="GO:0005524">
    <property type="term" value="F:ATP binding"/>
    <property type="evidence" value="ECO:0007669"/>
    <property type="project" value="UniProtKB-KW"/>
</dbReference>
<dbReference type="PANTHER" id="PTHR24346:SF30">
    <property type="entry name" value="MATERNAL EMBRYONIC LEUCINE ZIPPER KINASE"/>
    <property type="match status" value="1"/>
</dbReference>
<dbReference type="Proteomes" id="UP000023152">
    <property type="component" value="Unassembled WGS sequence"/>
</dbReference>
<dbReference type="PROSITE" id="PS50011">
    <property type="entry name" value="PROTEIN_KINASE_DOM"/>
    <property type="match status" value="1"/>
</dbReference>
<keyword evidence="2" id="KW-0067">ATP-binding</keyword>
<evidence type="ECO:0000313" key="5">
    <source>
        <dbReference type="Proteomes" id="UP000023152"/>
    </source>
</evidence>
<gene>
    <name evidence="4" type="ORF">RFI_34020</name>
</gene>
<dbReference type="PANTHER" id="PTHR24346">
    <property type="entry name" value="MAP/MICROTUBULE AFFINITY-REGULATING KINASE"/>
    <property type="match status" value="1"/>
</dbReference>
<accession>X6LP71</accession>
<dbReference type="EMBL" id="ASPP01033442">
    <property type="protein sequence ID" value="ETO03389.1"/>
    <property type="molecule type" value="Genomic_DNA"/>
</dbReference>
<evidence type="ECO:0000256" key="1">
    <source>
        <dbReference type="ARBA" id="ARBA00022741"/>
    </source>
</evidence>
<feature type="domain" description="Protein kinase" evidence="3">
    <location>
        <begin position="1"/>
        <end position="96"/>
    </location>
</feature>
<protein>
    <submittedName>
        <fullName evidence="4">CAMK family protein kinase</fullName>
    </submittedName>
</protein>
<dbReference type="GO" id="GO:0035556">
    <property type="term" value="P:intracellular signal transduction"/>
    <property type="evidence" value="ECO:0007669"/>
    <property type="project" value="TreeGrafter"/>
</dbReference>
<dbReference type="GO" id="GO:0005737">
    <property type="term" value="C:cytoplasm"/>
    <property type="evidence" value="ECO:0007669"/>
    <property type="project" value="TreeGrafter"/>
</dbReference>
<dbReference type="OrthoDB" id="68483at2759"/>
<dbReference type="InterPro" id="IPR011009">
    <property type="entry name" value="Kinase-like_dom_sf"/>
</dbReference>
<evidence type="ECO:0000313" key="4">
    <source>
        <dbReference type="EMBL" id="ETO03389.1"/>
    </source>
</evidence>
<keyword evidence="1" id="KW-0547">Nucleotide-binding</keyword>
<evidence type="ECO:0000256" key="2">
    <source>
        <dbReference type="ARBA" id="ARBA00022840"/>
    </source>
</evidence>
<organism evidence="4 5">
    <name type="scientific">Reticulomyxa filosa</name>
    <dbReference type="NCBI Taxonomy" id="46433"/>
    <lineage>
        <taxon>Eukaryota</taxon>
        <taxon>Sar</taxon>
        <taxon>Rhizaria</taxon>
        <taxon>Retaria</taxon>
        <taxon>Foraminifera</taxon>
        <taxon>Monothalamids</taxon>
        <taxon>Reticulomyxidae</taxon>
        <taxon>Reticulomyxa</taxon>
    </lineage>
</organism>
<keyword evidence="4" id="KW-0418">Kinase</keyword>
<dbReference type="Gene3D" id="1.10.510.10">
    <property type="entry name" value="Transferase(Phosphotransferase) domain 1"/>
    <property type="match status" value="1"/>
</dbReference>
<keyword evidence="4" id="KW-0808">Transferase</keyword>
<sequence length="189" mass="21599">MGTDMPGMNIELNGKVLRKADSWRVGVLLYTLVTGTLPYVASTLQNFITQIFSQKPIIPINEIKCSQSLKNLLAQLLEPTFFKRVDIQDALEHVWFKKNNKQTKKLIKTASKDLLPVDVYFKIQNYDRIEEARNWISAITQFTFLSFHCLVQTFALLSFCTAKDTIYLTMQSEIANISCGWIPQANGKN</sequence>
<dbReference type="InterPro" id="IPR000719">
    <property type="entry name" value="Prot_kinase_dom"/>
</dbReference>
<proteinExistence type="predicted"/>
<evidence type="ECO:0000259" key="3">
    <source>
        <dbReference type="PROSITE" id="PS50011"/>
    </source>
</evidence>
<comment type="caution">
    <text evidence="4">The sequence shown here is derived from an EMBL/GenBank/DDBJ whole genome shotgun (WGS) entry which is preliminary data.</text>
</comment>
<dbReference type="Pfam" id="PF00069">
    <property type="entry name" value="Pkinase"/>
    <property type="match status" value="1"/>
</dbReference>
<dbReference type="AlphaFoldDB" id="X6LP71"/>
<keyword evidence="5" id="KW-1185">Reference proteome</keyword>
<dbReference type="GO" id="GO:0004674">
    <property type="term" value="F:protein serine/threonine kinase activity"/>
    <property type="evidence" value="ECO:0007669"/>
    <property type="project" value="TreeGrafter"/>
</dbReference>
<name>X6LP71_RETFI</name>
<reference evidence="4 5" key="1">
    <citation type="journal article" date="2013" name="Curr. Biol.">
        <title>The Genome of the Foraminiferan Reticulomyxa filosa.</title>
        <authorList>
            <person name="Glockner G."/>
            <person name="Hulsmann N."/>
            <person name="Schleicher M."/>
            <person name="Noegel A.A."/>
            <person name="Eichinger L."/>
            <person name="Gallinger C."/>
            <person name="Pawlowski J."/>
            <person name="Sierra R."/>
            <person name="Euteneuer U."/>
            <person name="Pillet L."/>
            <person name="Moustafa A."/>
            <person name="Platzer M."/>
            <person name="Groth M."/>
            <person name="Szafranski K."/>
            <person name="Schliwa M."/>
        </authorList>
    </citation>
    <scope>NUCLEOTIDE SEQUENCE [LARGE SCALE GENOMIC DNA]</scope>
</reference>
<dbReference type="SUPFAM" id="SSF56112">
    <property type="entry name" value="Protein kinase-like (PK-like)"/>
    <property type="match status" value="1"/>
</dbReference>